<evidence type="ECO:0000256" key="1">
    <source>
        <dbReference type="SAM" id="MobiDB-lite"/>
    </source>
</evidence>
<accession>A0A919P611</accession>
<reference evidence="3" key="1">
    <citation type="submission" date="2021-01" db="EMBL/GenBank/DDBJ databases">
        <title>Whole genome shotgun sequence of Cellulomonas chitinilytica NBRC 110799.</title>
        <authorList>
            <person name="Komaki H."/>
            <person name="Tamura T."/>
        </authorList>
    </citation>
    <scope>NUCLEOTIDE SEQUENCE</scope>
    <source>
        <strain evidence="3">NBRC 110799</strain>
    </source>
</reference>
<keyword evidence="2" id="KW-1133">Transmembrane helix</keyword>
<dbReference type="AlphaFoldDB" id="A0A919P611"/>
<organism evidence="3 4">
    <name type="scientific">Cellulomonas chitinilytica</name>
    <dbReference type="NCBI Taxonomy" id="398759"/>
    <lineage>
        <taxon>Bacteria</taxon>
        <taxon>Bacillati</taxon>
        <taxon>Actinomycetota</taxon>
        <taxon>Actinomycetes</taxon>
        <taxon>Micrococcales</taxon>
        <taxon>Cellulomonadaceae</taxon>
        <taxon>Cellulomonas</taxon>
    </lineage>
</organism>
<proteinExistence type="predicted"/>
<feature type="region of interest" description="Disordered" evidence="1">
    <location>
        <begin position="1"/>
        <end position="25"/>
    </location>
</feature>
<protein>
    <recommendedName>
        <fullName evidence="5">DUF3017 domain-containing protein</fullName>
    </recommendedName>
</protein>
<name>A0A919P611_9CELL</name>
<dbReference type="Proteomes" id="UP000632740">
    <property type="component" value="Unassembled WGS sequence"/>
</dbReference>
<feature type="transmembrane region" description="Helical" evidence="2">
    <location>
        <begin position="34"/>
        <end position="53"/>
    </location>
</feature>
<sequence>MSHDDLTRPGTDPLPGAPAPFTTPRPASWVTVRVRGAVLVLGLLAVTELVVAVTSGGPRSVASAAAFAVAGVCAWPSSDAPAVPGGRGRRVGFGVVRAVAAVVLCFGGVLLAIPA</sequence>
<evidence type="ECO:0000256" key="2">
    <source>
        <dbReference type="SAM" id="Phobius"/>
    </source>
</evidence>
<feature type="transmembrane region" description="Helical" evidence="2">
    <location>
        <begin position="90"/>
        <end position="113"/>
    </location>
</feature>
<keyword evidence="4" id="KW-1185">Reference proteome</keyword>
<feature type="transmembrane region" description="Helical" evidence="2">
    <location>
        <begin position="60"/>
        <end position="78"/>
    </location>
</feature>
<keyword evidence="2" id="KW-0812">Transmembrane</keyword>
<gene>
    <name evidence="3" type="ORF">Cch01nite_23680</name>
</gene>
<keyword evidence="2" id="KW-0472">Membrane</keyword>
<evidence type="ECO:0008006" key="5">
    <source>
        <dbReference type="Google" id="ProtNLM"/>
    </source>
</evidence>
<comment type="caution">
    <text evidence="3">The sequence shown here is derived from an EMBL/GenBank/DDBJ whole genome shotgun (WGS) entry which is preliminary data.</text>
</comment>
<dbReference type="RefSeq" id="WP_203754128.1">
    <property type="nucleotide sequence ID" value="NZ_BONK01000007.1"/>
</dbReference>
<evidence type="ECO:0000313" key="4">
    <source>
        <dbReference type="Proteomes" id="UP000632740"/>
    </source>
</evidence>
<dbReference type="EMBL" id="BONK01000007">
    <property type="protein sequence ID" value="GIG21644.1"/>
    <property type="molecule type" value="Genomic_DNA"/>
</dbReference>
<evidence type="ECO:0000313" key="3">
    <source>
        <dbReference type="EMBL" id="GIG21644.1"/>
    </source>
</evidence>